<dbReference type="AlphaFoldDB" id="A0A5B0SF55"/>
<evidence type="ECO:0000313" key="2">
    <source>
        <dbReference type="EMBL" id="KAA1135853.1"/>
    </source>
</evidence>
<accession>A0A5B0SF55</accession>
<name>A0A5B0SF55_PUCGR</name>
<dbReference type="Proteomes" id="UP000325313">
    <property type="component" value="Unassembled WGS sequence"/>
</dbReference>
<proteinExistence type="predicted"/>
<sequence>MPPTRTSSSSSSDWSLETSPPQPDNNPKARPLEGLVGARRRALFQKWRRQPYNRPHPSPPDLFSILFPNHHPPTTTTSSSSSNDPQTTQEKSKIEDLKLKNPRLVFHNLQTIFQNQLMRKLGPEFGIPFLDLESQASVWRTGLVASPSMASRPHSVAHSDCFDYCFPSPGLTLEESFLGGLLKILSVSGWTNSTGNR</sequence>
<feature type="region of interest" description="Disordered" evidence="1">
    <location>
        <begin position="1"/>
        <end position="96"/>
    </location>
</feature>
<dbReference type="EMBL" id="VDEP01000037">
    <property type="protein sequence ID" value="KAA1135853.1"/>
    <property type="molecule type" value="Genomic_DNA"/>
</dbReference>
<evidence type="ECO:0000256" key="1">
    <source>
        <dbReference type="SAM" id="MobiDB-lite"/>
    </source>
</evidence>
<gene>
    <name evidence="2" type="ORF">PGTUg99_029957</name>
</gene>
<feature type="compositionally biased region" description="Basic residues" evidence="1">
    <location>
        <begin position="38"/>
        <end position="51"/>
    </location>
</feature>
<evidence type="ECO:0000313" key="3">
    <source>
        <dbReference type="Proteomes" id="UP000325313"/>
    </source>
</evidence>
<protein>
    <submittedName>
        <fullName evidence="2">Uncharacterized protein</fullName>
    </submittedName>
</protein>
<organism evidence="2 3">
    <name type="scientific">Puccinia graminis f. sp. tritici</name>
    <dbReference type="NCBI Taxonomy" id="56615"/>
    <lineage>
        <taxon>Eukaryota</taxon>
        <taxon>Fungi</taxon>
        <taxon>Dikarya</taxon>
        <taxon>Basidiomycota</taxon>
        <taxon>Pucciniomycotina</taxon>
        <taxon>Pucciniomycetes</taxon>
        <taxon>Pucciniales</taxon>
        <taxon>Pucciniaceae</taxon>
        <taxon>Puccinia</taxon>
    </lineage>
</organism>
<feature type="compositionally biased region" description="Low complexity" evidence="1">
    <location>
        <begin position="1"/>
        <end position="19"/>
    </location>
</feature>
<reference evidence="2 3" key="1">
    <citation type="submission" date="2019-05" db="EMBL/GenBank/DDBJ databases">
        <title>Emergence of the Ug99 lineage of the wheat stem rust pathogen through somatic hybridization.</title>
        <authorList>
            <person name="Li F."/>
            <person name="Upadhyaya N.M."/>
            <person name="Sperschneider J."/>
            <person name="Matny O."/>
            <person name="Nguyen-Phuc H."/>
            <person name="Mago R."/>
            <person name="Raley C."/>
            <person name="Miller M.E."/>
            <person name="Silverstein K.A.T."/>
            <person name="Henningsen E."/>
            <person name="Hirsch C.D."/>
            <person name="Visser B."/>
            <person name="Pretorius Z.A."/>
            <person name="Steffenson B.J."/>
            <person name="Schwessinger B."/>
            <person name="Dodds P.N."/>
            <person name="Figueroa M."/>
        </authorList>
    </citation>
    <scope>NUCLEOTIDE SEQUENCE [LARGE SCALE GENOMIC DNA]</scope>
    <source>
        <strain evidence="2 3">Ug99</strain>
    </source>
</reference>
<comment type="caution">
    <text evidence="2">The sequence shown here is derived from an EMBL/GenBank/DDBJ whole genome shotgun (WGS) entry which is preliminary data.</text>
</comment>